<dbReference type="InterPro" id="IPR036388">
    <property type="entry name" value="WH-like_DNA-bd_sf"/>
</dbReference>
<accession>A0ABW8Z4Y4</accession>
<organism evidence="5 6">
    <name type="scientific">Herbaspirillum rhizosphaerae</name>
    <dbReference type="NCBI Taxonomy" id="346179"/>
    <lineage>
        <taxon>Bacteria</taxon>
        <taxon>Pseudomonadati</taxon>
        <taxon>Pseudomonadota</taxon>
        <taxon>Betaproteobacteria</taxon>
        <taxon>Burkholderiales</taxon>
        <taxon>Oxalobacteraceae</taxon>
        <taxon>Herbaspirillum</taxon>
    </lineage>
</organism>
<dbReference type="Gene3D" id="1.20.120.530">
    <property type="entry name" value="GntR ligand-binding domain-like"/>
    <property type="match status" value="1"/>
</dbReference>
<dbReference type="SUPFAM" id="SSF46785">
    <property type="entry name" value="Winged helix' DNA-binding domain"/>
    <property type="match status" value="1"/>
</dbReference>
<evidence type="ECO:0000313" key="6">
    <source>
        <dbReference type="Proteomes" id="UP001629214"/>
    </source>
</evidence>
<dbReference type="PROSITE" id="PS50949">
    <property type="entry name" value="HTH_GNTR"/>
    <property type="match status" value="1"/>
</dbReference>
<dbReference type="RefSeq" id="WP_408166558.1">
    <property type="nucleotide sequence ID" value="NZ_JAQQFR010000003.1"/>
</dbReference>
<name>A0ABW8Z4Y4_9BURK</name>
<dbReference type="Pfam" id="PF07729">
    <property type="entry name" value="FCD"/>
    <property type="match status" value="1"/>
</dbReference>
<dbReference type="Proteomes" id="UP001629214">
    <property type="component" value="Unassembled WGS sequence"/>
</dbReference>
<keyword evidence="1" id="KW-0805">Transcription regulation</keyword>
<dbReference type="SMART" id="SM00895">
    <property type="entry name" value="FCD"/>
    <property type="match status" value="1"/>
</dbReference>
<keyword evidence="6" id="KW-1185">Reference proteome</keyword>
<sequence length="235" mass="25663">MEHTILADLSQIRKITHATLSQRVYDDLRELLLAGQVRPGQKLTLKSLSEALGTSPMPVREAIRQLAAEGALEILPNRAVRVPLMTKDKFRELLKIRLALEGLAVEHAAQNITTEGLQQVSDLHDTLCVEMHRKKPNVDLIIRLNKQLHFAAYEGSGMATLVGLIESLWLQVGPVINLDLRAGSRRLSEAPALVHHAALLKGLQEKSPEQARAGLSGDLLSAAQMILAGDGLPDV</sequence>
<dbReference type="SMART" id="SM00345">
    <property type="entry name" value="HTH_GNTR"/>
    <property type="match status" value="1"/>
</dbReference>
<evidence type="ECO:0000256" key="1">
    <source>
        <dbReference type="ARBA" id="ARBA00023015"/>
    </source>
</evidence>
<keyword evidence="2" id="KW-0238">DNA-binding</keyword>
<dbReference type="PANTHER" id="PTHR43537:SF39">
    <property type="entry name" value="HTH-TYPE TRANSCRIPTIONAL REGULATOR MCBR"/>
    <property type="match status" value="1"/>
</dbReference>
<evidence type="ECO:0000259" key="4">
    <source>
        <dbReference type="PROSITE" id="PS50949"/>
    </source>
</evidence>
<evidence type="ECO:0000313" key="5">
    <source>
        <dbReference type="EMBL" id="MFL9877967.1"/>
    </source>
</evidence>
<keyword evidence="3" id="KW-0804">Transcription</keyword>
<dbReference type="InterPro" id="IPR008920">
    <property type="entry name" value="TF_FadR/GntR_C"/>
</dbReference>
<protein>
    <submittedName>
        <fullName evidence="5">GntR family transcriptional regulator</fullName>
    </submittedName>
</protein>
<dbReference type="InterPro" id="IPR011711">
    <property type="entry name" value="GntR_C"/>
</dbReference>
<dbReference type="Gene3D" id="1.10.10.10">
    <property type="entry name" value="Winged helix-like DNA-binding domain superfamily/Winged helix DNA-binding domain"/>
    <property type="match status" value="1"/>
</dbReference>
<dbReference type="CDD" id="cd07377">
    <property type="entry name" value="WHTH_GntR"/>
    <property type="match status" value="1"/>
</dbReference>
<dbReference type="EMBL" id="JAQQFR010000003">
    <property type="protein sequence ID" value="MFL9877967.1"/>
    <property type="molecule type" value="Genomic_DNA"/>
</dbReference>
<evidence type="ECO:0000256" key="3">
    <source>
        <dbReference type="ARBA" id="ARBA00023163"/>
    </source>
</evidence>
<dbReference type="SUPFAM" id="SSF48008">
    <property type="entry name" value="GntR ligand-binding domain-like"/>
    <property type="match status" value="1"/>
</dbReference>
<proteinExistence type="predicted"/>
<evidence type="ECO:0000256" key="2">
    <source>
        <dbReference type="ARBA" id="ARBA00023125"/>
    </source>
</evidence>
<dbReference type="InterPro" id="IPR036390">
    <property type="entry name" value="WH_DNA-bd_sf"/>
</dbReference>
<dbReference type="PANTHER" id="PTHR43537">
    <property type="entry name" value="TRANSCRIPTIONAL REGULATOR, GNTR FAMILY"/>
    <property type="match status" value="1"/>
</dbReference>
<comment type="caution">
    <text evidence="5">The sequence shown here is derived from an EMBL/GenBank/DDBJ whole genome shotgun (WGS) entry which is preliminary data.</text>
</comment>
<feature type="domain" description="HTH gntR-type" evidence="4">
    <location>
        <begin position="18"/>
        <end position="85"/>
    </location>
</feature>
<dbReference type="Pfam" id="PF00392">
    <property type="entry name" value="GntR"/>
    <property type="match status" value="1"/>
</dbReference>
<reference evidence="5 6" key="1">
    <citation type="journal article" date="2024" name="Chem. Sci.">
        <title>Discovery of megapolipeptins by genome mining of a Burkholderiales bacteria collection.</title>
        <authorList>
            <person name="Paulo B.S."/>
            <person name="Recchia M.J.J."/>
            <person name="Lee S."/>
            <person name="Fergusson C.H."/>
            <person name="Romanowski S.B."/>
            <person name="Hernandez A."/>
            <person name="Krull N."/>
            <person name="Liu D.Y."/>
            <person name="Cavanagh H."/>
            <person name="Bos A."/>
            <person name="Gray C.A."/>
            <person name="Murphy B.T."/>
            <person name="Linington R.G."/>
            <person name="Eustaquio A.S."/>
        </authorList>
    </citation>
    <scope>NUCLEOTIDE SEQUENCE [LARGE SCALE GENOMIC DNA]</scope>
    <source>
        <strain evidence="5 6">RL21-008-BIB-B</strain>
    </source>
</reference>
<gene>
    <name evidence="5" type="ORF">PQR63_06245</name>
</gene>
<dbReference type="InterPro" id="IPR000524">
    <property type="entry name" value="Tscrpt_reg_HTH_GntR"/>
</dbReference>